<name>A0A679HCF3_BACT4</name>
<dbReference type="Pfam" id="PF14498">
    <property type="entry name" value="Glyco_hyd_65N_2"/>
    <property type="match status" value="1"/>
</dbReference>
<feature type="domain" description="Glycosyl hydrolase family 95 N-terminal" evidence="1">
    <location>
        <begin position="31"/>
        <end position="60"/>
    </location>
</feature>
<dbReference type="RefSeq" id="WP_022470707.1">
    <property type="nucleotide sequence ID" value="NZ_JAMOXN010000025.1"/>
</dbReference>
<accession>A0A679HCF3</accession>
<sequence length="68" mass="7747">MAYNLFRRGFLCFVLAMCVGMTARSQQKAVLWYDSPAKYWEEALPLGNGRLGAMVYGDPINDEKTSFF</sequence>
<dbReference type="Proteomes" id="UP000500882">
    <property type="component" value="Chromosome"/>
</dbReference>
<dbReference type="PANTHER" id="PTHR31084:SF0">
    <property type="entry name" value="ALPHA-L-FUCOSIDASE 2"/>
    <property type="match status" value="1"/>
</dbReference>
<dbReference type="AlphaFoldDB" id="A0A679HCF3"/>
<dbReference type="InterPro" id="IPR027414">
    <property type="entry name" value="GH95_N_dom"/>
</dbReference>
<dbReference type="Gene3D" id="2.70.98.50">
    <property type="entry name" value="putative glycoside hydrolase family protein from bacillus halodurans"/>
    <property type="match status" value="1"/>
</dbReference>
<reference evidence="2 3" key="1">
    <citation type="submission" date="2020-02" db="EMBL/GenBank/DDBJ databases">
        <title>Whole-genome sequencing and comparative analysis of the genomes of Bacteroides thetaiotaomicron and Escherichia coli isolated from a healthy resident in Vietnam.</title>
        <authorList>
            <person name="Mohsin M."/>
            <person name="Tanaka K."/>
            <person name="Kawahara R."/>
            <person name="Kondo S."/>
            <person name="Noguchi H."/>
            <person name="Motooka D."/>
            <person name="Nakamura S."/>
            <person name="Khong D.T."/>
            <person name="Nguyen T.N."/>
            <person name="Tran H.T."/>
            <person name="Yamamoto Y."/>
        </authorList>
    </citation>
    <scope>NUCLEOTIDE SEQUENCE [LARGE SCALE GENOMIC DNA]</scope>
    <source>
        <strain evidence="2 3">F9-2</strain>
    </source>
</reference>
<proteinExistence type="predicted"/>
<evidence type="ECO:0000259" key="1">
    <source>
        <dbReference type="Pfam" id="PF14498"/>
    </source>
</evidence>
<organism evidence="2 3">
    <name type="scientific">Bacteroides thetaiotaomicron</name>
    <dbReference type="NCBI Taxonomy" id="818"/>
    <lineage>
        <taxon>Bacteria</taxon>
        <taxon>Pseudomonadati</taxon>
        <taxon>Bacteroidota</taxon>
        <taxon>Bacteroidia</taxon>
        <taxon>Bacteroidales</taxon>
        <taxon>Bacteroidaceae</taxon>
        <taxon>Bacteroides</taxon>
    </lineage>
</organism>
<protein>
    <recommendedName>
        <fullName evidence="1">Glycosyl hydrolase family 95 N-terminal domain-containing protein</fullName>
    </recommendedName>
</protein>
<evidence type="ECO:0000313" key="2">
    <source>
        <dbReference type="EMBL" id="BCA48656.1"/>
    </source>
</evidence>
<dbReference type="PANTHER" id="PTHR31084">
    <property type="entry name" value="ALPHA-L-FUCOSIDASE 2"/>
    <property type="match status" value="1"/>
</dbReference>
<dbReference type="GO" id="GO:0004560">
    <property type="term" value="F:alpha-L-fucosidase activity"/>
    <property type="evidence" value="ECO:0007669"/>
    <property type="project" value="TreeGrafter"/>
</dbReference>
<dbReference type="EMBL" id="AP022660">
    <property type="protein sequence ID" value="BCA48656.1"/>
    <property type="molecule type" value="Genomic_DNA"/>
</dbReference>
<evidence type="ECO:0000313" key="3">
    <source>
        <dbReference type="Proteomes" id="UP000500882"/>
    </source>
</evidence>
<gene>
    <name evidence="2" type="ORF">BatF92_05980</name>
</gene>